<name>A0A1G8FRE1_9VIBR</name>
<dbReference type="AlphaFoldDB" id="A0A1G8FRE1"/>
<evidence type="ECO:0000313" key="2">
    <source>
        <dbReference type="EMBL" id="SDH84712.1"/>
    </source>
</evidence>
<organism evidence="2 3">
    <name type="scientific">Vibrio xiamenensis</name>
    <dbReference type="NCBI Taxonomy" id="861298"/>
    <lineage>
        <taxon>Bacteria</taxon>
        <taxon>Pseudomonadati</taxon>
        <taxon>Pseudomonadota</taxon>
        <taxon>Gammaproteobacteria</taxon>
        <taxon>Vibrionales</taxon>
        <taxon>Vibrionaceae</taxon>
        <taxon>Vibrio</taxon>
    </lineage>
</organism>
<dbReference type="OrthoDB" id="9806213at2"/>
<evidence type="ECO:0000259" key="1">
    <source>
        <dbReference type="Pfam" id="PF10592"/>
    </source>
</evidence>
<dbReference type="STRING" id="861298.SAMN04488136_1328"/>
<keyword evidence="3" id="KW-1185">Reference proteome</keyword>
<dbReference type="EMBL" id="FNDD01000032">
    <property type="protein sequence ID" value="SDH84712.1"/>
    <property type="molecule type" value="Genomic_DNA"/>
</dbReference>
<dbReference type="InterPro" id="IPR018891">
    <property type="entry name" value="AIPR_C"/>
</dbReference>
<dbReference type="RefSeq" id="WP_093278354.1">
    <property type="nucleotide sequence ID" value="NZ_FNDD01000032.1"/>
</dbReference>
<feature type="domain" description="Abortive phage infection protein C-terminal" evidence="1">
    <location>
        <begin position="257"/>
        <end position="522"/>
    </location>
</feature>
<protein>
    <submittedName>
        <fullName evidence="2">AIPR protein</fullName>
    </submittedName>
</protein>
<proteinExistence type="predicted"/>
<dbReference type="Pfam" id="PF10592">
    <property type="entry name" value="AIPR"/>
    <property type="match status" value="1"/>
</dbReference>
<reference evidence="3" key="1">
    <citation type="submission" date="2016-10" db="EMBL/GenBank/DDBJ databases">
        <authorList>
            <person name="Varghese N."/>
            <person name="Submissions S."/>
        </authorList>
    </citation>
    <scope>NUCLEOTIDE SEQUENCE [LARGE SCALE GENOMIC DNA]</scope>
    <source>
        <strain evidence="3">CGMCC 1.10228</strain>
    </source>
</reference>
<evidence type="ECO:0000313" key="3">
    <source>
        <dbReference type="Proteomes" id="UP000198854"/>
    </source>
</evidence>
<gene>
    <name evidence="2" type="ORF">SAMN04488136_1328</name>
</gene>
<accession>A0A1G8FRE1</accession>
<sequence length="565" mass="64502">MSKNDQVLIDQIVQQEYSNNSEYKTEDSFFEFYTSSQLLRNYDLSYDEIEKGICGTSLDGGADSIYVFVNDDLIDEDSNVAENYKRNAVIELVIIQSKNEKSFGEDAVLKLGKLSKNLLDLDFNPDSFKGRYNEIVLSKFSLFKETYFSLLTKKPKLKVRYYYVSKGIHVHPNVEAQIAELKADVSDILTEAEVSFDTIGATKLLEIYRKKENEVFTLKLAENPLSSQGKVFISLVALRNYHDFITDDDGKVIRHIFESNVRDYQGRSNVNLDIKETLELGDSAEDFWWLNNGVTVLASDVSAPGGKELIIHNPEIVNGLQTSTELYRFFSEKNKEYQDSRNILVRVIVPDNEASRDKIIRATNSQTPIPKASLRATDAIHRDIEDYLKPRGLFYDRRKNYYKNDGKKPSDIVSIPFLAQCLMAITMQKPDFARARPSTLLEDNESYQKLYNKDNNDVKSYYVAALIGKEVERILRNKDELITSDKNNIKFYIVYLCAVLLANNKFPGFRSLSEINPKDINDEVLEKSYDIVVSVYKGLGGGDKLAKGQGIINKLKENMDSYINS</sequence>
<dbReference type="Proteomes" id="UP000198854">
    <property type="component" value="Unassembled WGS sequence"/>
</dbReference>